<dbReference type="EMBL" id="MT143895">
    <property type="protein sequence ID" value="QJB05139.1"/>
    <property type="molecule type" value="Genomic_DNA"/>
</dbReference>
<protein>
    <submittedName>
        <fullName evidence="1">Uncharacterized protein</fullName>
    </submittedName>
</protein>
<name>A0A6M3M0M8_9ZZZZ</name>
<evidence type="ECO:0000313" key="2">
    <source>
        <dbReference type="EMBL" id="QJB05139.1"/>
    </source>
</evidence>
<sequence>MSNVTPIRQPMPVSSEVSKALEAFDRAVMKAIADAQDAGLPQGFVVAILHAQAMRQTQRMID</sequence>
<dbReference type="EMBL" id="MT143706">
    <property type="protein sequence ID" value="QJB01167.1"/>
    <property type="molecule type" value="Genomic_DNA"/>
</dbReference>
<organism evidence="1">
    <name type="scientific">viral metagenome</name>
    <dbReference type="NCBI Taxonomy" id="1070528"/>
    <lineage>
        <taxon>unclassified sequences</taxon>
        <taxon>metagenomes</taxon>
        <taxon>organismal metagenomes</taxon>
    </lineage>
</organism>
<proteinExistence type="predicted"/>
<gene>
    <name evidence="1" type="ORF">MM171A00126_0007</name>
    <name evidence="2" type="ORF">MM171B00120_0035</name>
</gene>
<evidence type="ECO:0000313" key="1">
    <source>
        <dbReference type="EMBL" id="QJB01167.1"/>
    </source>
</evidence>
<dbReference type="AlphaFoldDB" id="A0A6M3M0M8"/>
<reference evidence="1" key="1">
    <citation type="submission" date="2020-03" db="EMBL/GenBank/DDBJ databases">
        <title>The deep terrestrial virosphere.</title>
        <authorList>
            <person name="Holmfeldt K."/>
            <person name="Nilsson E."/>
            <person name="Simone D."/>
            <person name="Lopez-Fernandez M."/>
            <person name="Wu X."/>
            <person name="de Brujin I."/>
            <person name="Lundin D."/>
            <person name="Andersson A."/>
            <person name="Bertilsson S."/>
            <person name="Dopson M."/>
        </authorList>
    </citation>
    <scope>NUCLEOTIDE SEQUENCE</scope>
    <source>
        <strain evidence="1">MM171A00126</strain>
        <strain evidence="2">MM171B00120</strain>
    </source>
</reference>
<accession>A0A6M3M0M8</accession>